<evidence type="ECO:0000313" key="5">
    <source>
        <dbReference type="Proteomes" id="UP000244729"/>
    </source>
</evidence>
<sequence>MVNLADGEWHRLHPASPLLRGGLVFLAVLGFVIANLRERLIDIFLTIFAPGTGEQVDDEYTGWRQDWANDPVGGIVSNGLVGWALLGLAVVIIAVIVGFWLSWRMHTFRVTHEAVEVRSGILFRSHRSARLDRIQGINVNRPLFARLFGTAKLEVSVAGQSANVQLAYLGSALADALRADVLRLASGARAERTQGRPAMPGETLPAASEAQSGAAEAQAGAAETQPGAAPTEAPAVTRTPPVTARAGALVTQRVDEFLAPELDPDLAPPESVVHLPLGRVVGSTLLGGSTMWGIILVAIIVVGVTTRQVWVLFSFVPAAIGLVSYTWSRITRSLRYSIAGTPDGVRIGHGLLSTANQTIPPGRVHAIEATQWVFWRPFGWWSVRINVAGQSISASGDAAQRTVVLPVGTAADVHRVLALLLPDAAADVEPLVDAGLIGRGGAGGFSTTPRRAAWLRPFSWRRIGLAAASGVAVIRRGALVRSLSLVPLARMQSVALSVGPVERALDLATLRLHTVTGPVTAVLPVADRSEATALFEHLSHEAVERAASDTSHHWGAAATSPVIATEPATATATATEPATAIATGPATESSPHGTEPGRVG</sequence>
<feature type="domain" description="YdbS-like PH" evidence="3">
    <location>
        <begin position="460"/>
        <end position="538"/>
    </location>
</feature>
<dbReference type="PANTHER" id="PTHR34473:SF2">
    <property type="entry name" value="UPF0699 TRANSMEMBRANE PROTEIN YDBT"/>
    <property type="match status" value="1"/>
</dbReference>
<feature type="compositionally biased region" description="Low complexity" evidence="1">
    <location>
        <begin position="564"/>
        <end position="588"/>
    </location>
</feature>
<dbReference type="Pfam" id="PF03703">
    <property type="entry name" value="bPH_2"/>
    <property type="match status" value="3"/>
</dbReference>
<dbReference type="PANTHER" id="PTHR34473">
    <property type="entry name" value="UPF0699 TRANSMEMBRANE PROTEIN YDBS"/>
    <property type="match status" value="1"/>
</dbReference>
<name>A0A2S0WYG4_9MICO</name>
<evidence type="ECO:0000256" key="2">
    <source>
        <dbReference type="SAM" id="Phobius"/>
    </source>
</evidence>
<feature type="transmembrane region" description="Helical" evidence="2">
    <location>
        <begin position="80"/>
        <end position="101"/>
    </location>
</feature>
<protein>
    <recommendedName>
        <fullName evidence="3">YdbS-like PH domain-containing protein</fullName>
    </recommendedName>
</protein>
<feature type="region of interest" description="Disordered" evidence="1">
    <location>
        <begin position="189"/>
        <end position="241"/>
    </location>
</feature>
<organism evidence="4 5">
    <name type="scientific">Agromyces badenianii</name>
    <dbReference type="NCBI Taxonomy" id="2080742"/>
    <lineage>
        <taxon>Bacteria</taxon>
        <taxon>Bacillati</taxon>
        <taxon>Actinomycetota</taxon>
        <taxon>Actinomycetes</taxon>
        <taxon>Micrococcales</taxon>
        <taxon>Microbacteriaceae</taxon>
        <taxon>Agromyces</taxon>
    </lineage>
</organism>
<evidence type="ECO:0000259" key="3">
    <source>
        <dbReference type="Pfam" id="PF03703"/>
    </source>
</evidence>
<dbReference type="AlphaFoldDB" id="A0A2S0WYG4"/>
<evidence type="ECO:0000256" key="1">
    <source>
        <dbReference type="SAM" id="MobiDB-lite"/>
    </source>
</evidence>
<dbReference type="KEGG" id="agm:DCE93_11825"/>
<reference evidence="4 5" key="1">
    <citation type="submission" date="2018-04" db="EMBL/GenBank/DDBJ databases">
        <authorList>
            <person name="Li J."/>
        </authorList>
    </citation>
    <scope>NUCLEOTIDE SEQUENCE [LARGE SCALE GENOMIC DNA]</scope>
    <source>
        <strain evidence="5">30A</strain>
    </source>
</reference>
<feature type="transmembrane region" description="Helical" evidence="2">
    <location>
        <begin position="309"/>
        <end position="327"/>
    </location>
</feature>
<keyword evidence="2" id="KW-0472">Membrane</keyword>
<keyword evidence="2" id="KW-0812">Transmembrane</keyword>
<dbReference type="EMBL" id="CP028913">
    <property type="protein sequence ID" value="AWB96254.1"/>
    <property type="molecule type" value="Genomic_DNA"/>
</dbReference>
<feature type="domain" description="YdbS-like PH" evidence="3">
    <location>
        <begin position="103"/>
        <end position="179"/>
    </location>
</feature>
<gene>
    <name evidence="4" type="ORF">DCE93_11825</name>
</gene>
<evidence type="ECO:0000313" key="4">
    <source>
        <dbReference type="EMBL" id="AWB96254.1"/>
    </source>
</evidence>
<keyword evidence="2" id="KW-1133">Transmembrane helix</keyword>
<feature type="transmembrane region" description="Helical" evidence="2">
    <location>
        <begin position="18"/>
        <end position="36"/>
    </location>
</feature>
<feature type="transmembrane region" description="Helical" evidence="2">
    <location>
        <begin position="280"/>
        <end position="303"/>
    </location>
</feature>
<keyword evidence="5" id="KW-1185">Reference proteome</keyword>
<dbReference type="InterPro" id="IPR005182">
    <property type="entry name" value="YdbS-like_PH"/>
</dbReference>
<feature type="compositionally biased region" description="Low complexity" evidence="1">
    <location>
        <begin position="205"/>
        <end position="235"/>
    </location>
</feature>
<accession>A0A2S0WYG4</accession>
<feature type="region of interest" description="Disordered" evidence="1">
    <location>
        <begin position="561"/>
        <end position="600"/>
    </location>
</feature>
<dbReference type="Proteomes" id="UP000244729">
    <property type="component" value="Chromosome"/>
</dbReference>
<proteinExistence type="predicted"/>
<feature type="domain" description="YdbS-like PH" evidence="3">
    <location>
        <begin position="333"/>
        <end position="391"/>
    </location>
</feature>